<dbReference type="InterPro" id="IPR011701">
    <property type="entry name" value="MFS"/>
</dbReference>
<comment type="caution">
    <text evidence="8">The sequence shown here is derived from an EMBL/GenBank/DDBJ whole genome shotgun (WGS) entry which is preliminary data.</text>
</comment>
<dbReference type="InterPro" id="IPR020846">
    <property type="entry name" value="MFS_dom"/>
</dbReference>
<dbReference type="Pfam" id="PF07690">
    <property type="entry name" value="MFS_1"/>
    <property type="match status" value="1"/>
</dbReference>
<evidence type="ECO:0000256" key="1">
    <source>
        <dbReference type="ARBA" id="ARBA00004141"/>
    </source>
</evidence>
<evidence type="ECO:0000313" key="9">
    <source>
        <dbReference type="Proteomes" id="UP001363010"/>
    </source>
</evidence>
<keyword evidence="2" id="KW-0813">Transport</keyword>
<evidence type="ECO:0000313" key="8">
    <source>
        <dbReference type="EMBL" id="MEJ8822568.1"/>
    </source>
</evidence>
<evidence type="ECO:0000259" key="7">
    <source>
        <dbReference type="PROSITE" id="PS50850"/>
    </source>
</evidence>
<accession>A0ABU8VYA0</accession>
<feature type="transmembrane region" description="Helical" evidence="6">
    <location>
        <begin position="103"/>
        <end position="122"/>
    </location>
</feature>
<dbReference type="CDD" id="cd17319">
    <property type="entry name" value="MFS_ExuT_GudP_like"/>
    <property type="match status" value="1"/>
</dbReference>
<evidence type="ECO:0000256" key="2">
    <source>
        <dbReference type="ARBA" id="ARBA00022448"/>
    </source>
</evidence>
<evidence type="ECO:0000256" key="6">
    <source>
        <dbReference type="SAM" id="Phobius"/>
    </source>
</evidence>
<dbReference type="PROSITE" id="PS50850">
    <property type="entry name" value="MFS"/>
    <property type="match status" value="1"/>
</dbReference>
<keyword evidence="4 6" id="KW-1133">Transmembrane helix</keyword>
<proteinExistence type="predicted"/>
<evidence type="ECO:0000256" key="3">
    <source>
        <dbReference type="ARBA" id="ARBA00022692"/>
    </source>
</evidence>
<evidence type="ECO:0000256" key="5">
    <source>
        <dbReference type="ARBA" id="ARBA00023136"/>
    </source>
</evidence>
<keyword evidence="9" id="KW-1185">Reference proteome</keyword>
<name>A0ABU8VYA0_9BURK</name>
<keyword evidence="3 6" id="KW-0812">Transmembrane</keyword>
<organism evidence="8 9">
    <name type="scientific">Variovorax humicola</name>
    <dbReference type="NCBI Taxonomy" id="1769758"/>
    <lineage>
        <taxon>Bacteria</taxon>
        <taxon>Pseudomonadati</taxon>
        <taxon>Pseudomonadota</taxon>
        <taxon>Betaproteobacteria</taxon>
        <taxon>Burkholderiales</taxon>
        <taxon>Comamonadaceae</taxon>
        <taxon>Variovorax</taxon>
    </lineage>
</organism>
<comment type="subcellular location">
    <subcellularLocation>
        <location evidence="1">Membrane</location>
        <topology evidence="1">Multi-pass membrane protein</topology>
    </subcellularLocation>
</comment>
<keyword evidence="5 6" id="KW-0472">Membrane</keyword>
<dbReference type="PANTHER" id="PTHR43791">
    <property type="entry name" value="PERMEASE-RELATED"/>
    <property type="match status" value="1"/>
</dbReference>
<feature type="transmembrane region" description="Helical" evidence="6">
    <location>
        <begin position="128"/>
        <end position="149"/>
    </location>
</feature>
<dbReference type="PANTHER" id="PTHR43791:SF36">
    <property type="entry name" value="TRANSPORTER, PUTATIVE (AFU_ORTHOLOGUE AFUA_6G08340)-RELATED"/>
    <property type="match status" value="1"/>
</dbReference>
<dbReference type="Gene3D" id="1.20.1250.20">
    <property type="entry name" value="MFS general substrate transporter like domains"/>
    <property type="match status" value="2"/>
</dbReference>
<protein>
    <submittedName>
        <fullName evidence="8">MFS transporter</fullName>
    </submittedName>
</protein>
<reference evidence="8 9" key="1">
    <citation type="submission" date="2024-03" db="EMBL/GenBank/DDBJ databases">
        <title>Novel species of the genus Variovorax.</title>
        <authorList>
            <person name="Liu Q."/>
            <person name="Xin Y.-H."/>
        </authorList>
    </citation>
    <scope>NUCLEOTIDE SEQUENCE [LARGE SCALE GENOMIC DNA]</scope>
    <source>
        <strain evidence="8 9">KACC 18501</strain>
    </source>
</reference>
<feature type="transmembrane region" description="Helical" evidence="6">
    <location>
        <begin position="33"/>
        <end position="51"/>
    </location>
</feature>
<feature type="transmembrane region" description="Helical" evidence="6">
    <location>
        <begin position="387"/>
        <end position="412"/>
    </location>
</feature>
<evidence type="ECO:0000256" key="4">
    <source>
        <dbReference type="ARBA" id="ARBA00022989"/>
    </source>
</evidence>
<feature type="transmembrane region" description="Helical" evidence="6">
    <location>
        <begin position="196"/>
        <end position="218"/>
    </location>
</feature>
<feature type="transmembrane region" description="Helical" evidence="6">
    <location>
        <begin position="297"/>
        <end position="318"/>
    </location>
</feature>
<dbReference type="SUPFAM" id="SSF103473">
    <property type="entry name" value="MFS general substrate transporter"/>
    <property type="match status" value="1"/>
</dbReference>
<feature type="transmembrane region" description="Helical" evidence="6">
    <location>
        <begin position="264"/>
        <end position="285"/>
    </location>
</feature>
<gene>
    <name evidence="8" type="ORF">WKW80_11065</name>
</gene>
<sequence>MSSQQAHALPSDPGDVMRQRSQNINADAVYRKVLWHLLPMLVIVYIIAYIDRSNVGFAKLGFMRDLNFSDTVFGIGAGVFYAGYMIFEIPSNLMLAKVGFRKTLLRIMLLWAACSVLLAIMTSPNSYYFARCLLGAAEAGLFPGVLLYLTYWVPAARRASFTAVFMAAIPLSGVISGPLSGMIMHSMDGWQGLKGWQWLFLIEGAPALLFAIVVFYFLKDTPASAPWLSSGERDLIEADLEADRNRTGGGGHHSFMDALRSPRFYLLVGMGVALLASASNISFWLPTIIQRSGVTSTWIIGLMAMAPYIVGVVAQQWVARRSDVRDERRWHAAACAMVSALGWILLPMVSSNPVLSLLALIATAAGTFAAMGPFWSMPALYLSAKAAPGGIALISTLAGIGSLISPVIIGWLNESTKTLAAGQYYLAALMIVGAVTVVAIGHHNRSHAAGGPRLRVAA</sequence>
<feature type="transmembrane region" description="Helical" evidence="6">
    <location>
        <begin position="355"/>
        <end position="375"/>
    </location>
</feature>
<dbReference type="Proteomes" id="UP001363010">
    <property type="component" value="Unassembled WGS sequence"/>
</dbReference>
<dbReference type="EMBL" id="JBBKZV010000005">
    <property type="protein sequence ID" value="MEJ8822568.1"/>
    <property type="molecule type" value="Genomic_DNA"/>
</dbReference>
<dbReference type="RefSeq" id="WP_340363613.1">
    <property type="nucleotide sequence ID" value="NZ_JBBKZV010000005.1"/>
</dbReference>
<feature type="transmembrane region" description="Helical" evidence="6">
    <location>
        <begin position="71"/>
        <end position="91"/>
    </location>
</feature>
<feature type="transmembrane region" description="Helical" evidence="6">
    <location>
        <begin position="330"/>
        <end position="349"/>
    </location>
</feature>
<dbReference type="InterPro" id="IPR036259">
    <property type="entry name" value="MFS_trans_sf"/>
</dbReference>
<feature type="transmembrane region" description="Helical" evidence="6">
    <location>
        <begin position="424"/>
        <end position="443"/>
    </location>
</feature>
<feature type="transmembrane region" description="Helical" evidence="6">
    <location>
        <begin position="161"/>
        <end position="184"/>
    </location>
</feature>
<feature type="domain" description="Major facilitator superfamily (MFS) profile" evidence="7">
    <location>
        <begin position="37"/>
        <end position="445"/>
    </location>
</feature>